<sequence>MARASYAASARAMALGALSLAWFCAAAWPVFTPPLTGMVAFRKINLRRTTDRTAILKIYRLIANQELRPLKFDETSSLGDAQFSEAEIAVLLQRHGGARAWTAGDVAAFSGWKPECVTGWCELGLLQAKRGKRGSFDVWQISEDALSRFRREFQVVSDMAKEGKTTSRKLLASFADRGITSVGSQPAGNSSRGHLIRTGDIARMMAFSPT</sequence>
<dbReference type="Proteomes" id="UP000049455">
    <property type="component" value="Unassembled WGS sequence"/>
</dbReference>
<evidence type="ECO:0000313" key="1">
    <source>
        <dbReference type="EMBL" id="CUH39356.1"/>
    </source>
</evidence>
<accession>A0A0M7BDJ5</accession>
<dbReference type="OrthoDB" id="6917259at2"/>
<dbReference type="RefSeq" id="WP_055663555.1">
    <property type="nucleotide sequence ID" value="NZ_CYPR01000138.1"/>
</dbReference>
<gene>
    <name evidence="1" type="ORF">JSE7799_02081</name>
</gene>
<name>A0A0M7BDJ5_9RHOB</name>
<evidence type="ECO:0000313" key="2">
    <source>
        <dbReference type="Proteomes" id="UP000049455"/>
    </source>
</evidence>
<dbReference type="AlphaFoldDB" id="A0A0M7BDJ5"/>
<reference evidence="1 2" key="1">
    <citation type="submission" date="2015-09" db="EMBL/GenBank/DDBJ databases">
        <authorList>
            <person name="Jackson K.R."/>
            <person name="Lunt B.L."/>
            <person name="Fisher J.N.B."/>
            <person name="Gardner A.V."/>
            <person name="Bailey M.E."/>
            <person name="Deus L.M."/>
            <person name="Earl A.S."/>
            <person name="Gibby P.D."/>
            <person name="Hartmann K.A."/>
            <person name="Liu J.E."/>
            <person name="Manci A.M."/>
            <person name="Nielsen D.A."/>
            <person name="Solomon M.B."/>
            <person name="Breakwell D.P."/>
            <person name="Burnett S.H."/>
            <person name="Grose J.H."/>
        </authorList>
    </citation>
    <scope>NUCLEOTIDE SEQUENCE [LARGE SCALE GENOMIC DNA]</scope>
    <source>
        <strain evidence="1 2">CECT 7799</strain>
    </source>
</reference>
<keyword evidence="2" id="KW-1185">Reference proteome</keyword>
<organism evidence="1 2">
    <name type="scientific">Jannaschia seosinensis</name>
    <dbReference type="NCBI Taxonomy" id="313367"/>
    <lineage>
        <taxon>Bacteria</taxon>
        <taxon>Pseudomonadati</taxon>
        <taxon>Pseudomonadota</taxon>
        <taxon>Alphaproteobacteria</taxon>
        <taxon>Rhodobacterales</taxon>
        <taxon>Roseobacteraceae</taxon>
        <taxon>Jannaschia</taxon>
    </lineage>
</organism>
<dbReference type="EMBL" id="CYPR01000138">
    <property type="protein sequence ID" value="CUH39356.1"/>
    <property type="molecule type" value="Genomic_DNA"/>
</dbReference>
<protein>
    <submittedName>
        <fullName evidence="1">Uncharacterized protein</fullName>
    </submittedName>
</protein>
<proteinExistence type="predicted"/>